<dbReference type="AlphaFoldDB" id="A0A811K8W1"/>
<dbReference type="GO" id="GO:0032299">
    <property type="term" value="C:ribonuclease H2 complex"/>
    <property type="evidence" value="ECO:0007669"/>
    <property type="project" value="InterPro"/>
</dbReference>
<dbReference type="EMBL" id="CAJFCW020000002">
    <property type="protein sequence ID" value="CAG9094473.1"/>
    <property type="molecule type" value="Genomic_DNA"/>
</dbReference>
<evidence type="ECO:0000313" key="1">
    <source>
        <dbReference type="EMBL" id="CAD5211821.1"/>
    </source>
</evidence>
<gene>
    <name evidence="1" type="ORF">BOKJ2_LOCUS3893</name>
</gene>
<organism evidence="1 2">
    <name type="scientific">Bursaphelenchus okinawaensis</name>
    <dbReference type="NCBI Taxonomy" id="465554"/>
    <lineage>
        <taxon>Eukaryota</taxon>
        <taxon>Metazoa</taxon>
        <taxon>Ecdysozoa</taxon>
        <taxon>Nematoda</taxon>
        <taxon>Chromadorea</taxon>
        <taxon>Rhabditida</taxon>
        <taxon>Tylenchina</taxon>
        <taxon>Tylenchomorpha</taxon>
        <taxon>Aphelenchoidea</taxon>
        <taxon>Aphelenchoididae</taxon>
        <taxon>Bursaphelenchus</taxon>
    </lineage>
</organism>
<comment type="caution">
    <text evidence="1">The sequence shown here is derived from an EMBL/GenBank/DDBJ whole genome shotgun (WGS) entry which is preliminary data.</text>
</comment>
<dbReference type="InterPro" id="IPR013924">
    <property type="entry name" value="RNase_H2_suC"/>
</dbReference>
<proteinExistence type="predicted"/>
<name>A0A811K8W1_9BILA</name>
<sequence>MPFELDYTGPTDSVKKFLPSNSKHEVLFRGVHIEPKKVTVPEDLHIFVCKKENETSYTVESEANELTVWNIAGESCFENHVESALKYVKIVAACAAED</sequence>
<dbReference type="Proteomes" id="UP000614601">
    <property type="component" value="Unassembled WGS sequence"/>
</dbReference>
<protein>
    <submittedName>
        <fullName evidence="1">Uncharacterized protein</fullName>
    </submittedName>
</protein>
<dbReference type="EMBL" id="CAJFDH010000002">
    <property type="protein sequence ID" value="CAD5211821.1"/>
    <property type="molecule type" value="Genomic_DNA"/>
</dbReference>
<evidence type="ECO:0000313" key="2">
    <source>
        <dbReference type="Proteomes" id="UP000614601"/>
    </source>
</evidence>
<dbReference type="GO" id="GO:0006401">
    <property type="term" value="P:RNA catabolic process"/>
    <property type="evidence" value="ECO:0007669"/>
    <property type="project" value="InterPro"/>
</dbReference>
<dbReference type="Gene3D" id="2.40.128.680">
    <property type="match status" value="1"/>
</dbReference>
<accession>A0A811K8W1</accession>
<reference evidence="1" key="1">
    <citation type="submission" date="2020-09" db="EMBL/GenBank/DDBJ databases">
        <authorList>
            <person name="Kikuchi T."/>
        </authorList>
    </citation>
    <scope>NUCLEOTIDE SEQUENCE</scope>
    <source>
        <strain evidence="1">SH1</strain>
    </source>
</reference>
<dbReference type="Proteomes" id="UP000783686">
    <property type="component" value="Unassembled WGS sequence"/>
</dbReference>
<dbReference type="OrthoDB" id="10404581at2759"/>
<dbReference type="Pfam" id="PF08615">
    <property type="entry name" value="RNase_H2_suC"/>
    <property type="match status" value="1"/>
</dbReference>
<keyword evidence="2" id="KW-1185">Reference proteome</keyword>